<keyword evidence="4" id="KW-0813">Transport</keyword>
<keyword evidence="12" id="KW-0560">Oxidoreductase</keyword>
<dbReference type="Pfam" id="PF01786">
    <property type="entry name" value="AOX"/>
    <property type="match status" value="1"/>
</dbReference>
<dbReference type="InterPro" id="IPR002680">
    <property type="entry name" value="AOX"/>
</dbReference>
<keyword evidence="8" id="KW-0999">Mitochondrion inner membrane</keyword>
<evidence type="ECO:0000256" key="8">
    <source>
        <dbReference type="ARBA" id="ARBA00022792"/>
    </source>
</evidence>
<evidence type="ECO:0000256" key="15">
    <source>
        <dbReference type="ARBA" id="ARBA00023136"/>
    </source>
</evidence>
<feature type="region of interest" description="Disordered" evidence="17">
    <location>
        <begin position="379"/>
        <end position="422"/>
    </location>
</feature>
<keyword evidence="14" id="KW-0496">Mitochondrion</keyword>
<dbReference type="PANTHER" id="PTHR31803:SF3">
    <property type="entry name" value="ALTERNATIVE OXIDASE"/>
    <property type="match status" value="1"/>
</dbReference>
<dbReference type="PANTHER" id="PTHR31803">
    <property type="entry name" value="ALTERNATIVE OXIDASE"/>
    <property type="match status" value="1"/>
</dbReference>
<evidence type="ECO:0000256" key="3">
    <source>
        <dbReference type="ARBA" id="ARBA00008388"/>
    </source>
</evidence>
<evidence type="ECO:0000256" key="16">
    <source>
        <dbReference type="ARBA" id="ARBA00025285"/>
    </source>
</evidence>
<evidence type="ECO:0000313" key="19">
    <source>
        <dbReference type="Proteomes" id="UP000002630"/>
    </source>
</evidence>
<keyword evidence="11" id="KW-1133">Transmembrane helix</keyword>
<protein>
    <submittedName>
        <fullName evidence="18">Alternative oxidase isoform A</fullName>
    </submittedName>
</protein>
<keyword evidence="10" id="KW-0249">Electron transport</keyword>
<evidence type="ECO:0000256" key="1">
    <source>
        <dbReference type="ARBA" id="ARBA00001962"/>
    </source>
</evidence>
<dbReference type="Proteomes" id="UP000002630">
    <property type="component" value="Unassembled WGS sequence"/>
</dbReference>
<evidence type="ECO:0000256" key="17">
    <source>
        <dbReference type="SAM" id="MobiDB-lite"/>
    </source>
</evidence>
<evidence type="ECO:0000256" key="2">
    <source>
        <dbReference type="ARBA" id="ARBA00004273"/>
    </source>
</evidence>
<keyword evidence="5" id="KW-0679">Respiratory chain</keyword>
<dbReference type="STRING" id="2880.D7G615"/>
<comment type="cofactor">
    <cofactor evidence="1">
        <name>Fe cation</name>
        <dbReference type="ChEBI" id="CHEBI:24875"/>
    </cofactor>
</comment>
<evidence type="ECO:0000313" key="18">
    <source>
        <dbReference type="EMBL" id="CBJ27424.1"/>
    </source>
</evidence>
<evidence type="ECO:0000256" key="7">
    <source>
        <dbReference type="ARBA" id="ARBA00022723"/>
    </source>
</evidence>
<dbReference type="OrthoDB" id="16906at2759"/>
<dbReference type="CDD" id="cd01053">
    <property type="entry name" value="AOX"/>
    <property type="match status" value="1"/>
</dbReference>
<accession>D7G615</accession>
<comment type="similarity">
    <text evidence="3">Belongs to the alternative oxidase family.</text>
</comment>
<evidence type="ECO:0000256" key="13">
    <source>
        <dbReference type="ARBA" id="ARBA00023004"/>
    </source>
</evidence>
<evidence type="ECO:0000256" key="14">
    <source>
        <dbReference type="ARBA" id="ARBA00023128"/>
    </source>
</evidence>
<evidence type="ECO:0000256" key="6">
    <source>
        <dbReference type="ARBA" id="ARBA00022692"/>
    </source>
</evidence>
<dbReference type="GO" id="GO:0046872">
    <property type="term" value="F:metal ion binding"/>
    <property type="evidence" value="ECO:0007669"/>
    <property type="project" value="UniProtKB-KW"/>
</dbReference>
<sequence length="422" mass="46831">MLRGTTSRLALRLTPEFRRQLATGMVISCDNHQHRFFSSSSEAADDANRQLGGTVRTTRREFATKKEIGKGLEEEKIRPGDRSQVHFRATPTKHPLGMGSPKNSSVSSEGGGRSSGGKGKKGKEWSMPHEIWSAEEVNSIKPTHKDPEEAVDHIALRGVRALRWFFDVLAGFKTGVIDEHKYLNRVIFLETVAGIPGMVAGTLRHLTSLRRMRRDHGWIHTLLEEAENERMHLLTFLKLKQPGPVFRFAVMISQGVMYNAFFLSYLISPKACHRFVGYIEEEAVHTYTVLLEDIDANKLPLFSNLPAPAMAKSYWKLGDDAMFRDLVLAVRADEANHCVVNHTFADMHQEFKQDAVNPFSIHASVTKYADAGVTPPTVADIANGDADDIAAGNTNGRSTDVNPASSQPQPQKPQPQPQAGRA</sequence>
<dbReference type="Gene3D" id="1.20.1260.140">
    <property type="entry name" value="Alternative oxidase"/>
    <property type="match status" value="1"/>
</dbReference>
<evidence type="ECO:0000256" key="10">
    <source>
        <dbReference type="ARBA" id="ARBA00022982"/>
    </source>
</evidence>
<dbReference type="FunFam" id="1.20.1260.140:FF:000002">
    <property type="entry name" value="Alternative oxidase"/>
    <property type="match status" value="1"/>
</dbReference>
<keyword evidence="6" id="KW-0812">Transmembrane</keyword>
<dbReference type="GO" id="GO:0009916">
    <property type="term" value="F:alternative oxidase activity"/>
    <property type="evidence" value="ECO:0007669"/>
    <property type="project" value="InterPro"/>
</dbReference>
<dbReference type="AlphaFoldDB" id="D7G615"/>
<gene>
    <name evidence="18" type="ORF">Esi_0071_0022</name>
</gene>
<evidence type="ECO:0000256" key="4">
    <source>
        <dbReference type="ARBA" id="ARBA00022448"/>
    </source>
</evidence>
<dbReference type="InterPro" id="IPR038659">
    <property type="entry name" value="AOX_sf"/>
</dbReference>
<evidence type="ECO:0000256" key="12">
    <source>
        <dbReference type="ARBA" id="ARBA00023002"/>
    </source>
</evidence>
<evidence type="ECO:0000256" key="5">
    <source>
        <dbReference type="ARBA" id="ARBA00022660"/>
    </source>
</evidence>
<dbReference type="EMBL" id="FN649760">
    <property type="protein sequence ID" value="CBJ27424.1"/>
    <property type="molecule type" value="Genomic_DNA"/>
</dbReference>
<organism evidence="18 19">
    <name type="scientific">Ectocarpus siliculosus</name>
    <name type="common">Brown alga</name>
    <name type="synonym">Conferva siliculosa</name>
    <dbReference type="NCBI Taxonomy" id="2880"/>
    <lineage>
        <taxon>Eukaryota</taxon>
        <taxon>Sar</taxon>
        <taxon>Stramenopiles</taxon>
        <taxon>Ochrophyta</taxon>
        <taxon>PX clade</taxon>
        <taxon>Phaeophyceae</taxon>
        <taxon>Ectocarpales</taxon>
        <taxon>Ectocarpaceae</taxon>
        <taxon>Ectocarpus</taxon>
    </lineage>
</organism>
<evidence type="ECO:0000256" key="9">
    <source>
        <dbReference type="ARBA" id="ARBA00022946"/>
    </source>
</evidence>
<feature type="region of interest" description="Disordered" evidence="17">
    <location>
        <begin position="64"/>
        <end position="125"/>
    </location>
</feature>
<dbReference type="InParanoid" id="D7G615"/>
<feature type="compositionally biased region" description="Basic and acidic residues" evidence="17">
    <location>
        <begin position="64"/>
        <end position="84"/>
    </location>
</feature>
<proteinExistence type="inferred from homology"/>
<evidence type="ECO:0000256" key="11">
    <source>
        <dbReference type="ARBA" id="ARBA00022989"/>
    </source>
</evidence>
<name>D7G615_ECTSI</name>
<reference evidence="18 19" key="1">
    <citation type="journal article" date="2010" name="Nature">
        <title>The Ectocarpus genome and the independent evolution of multicellularity in brown algae.</title>
        <authorList>
            <person name="Cock J.M."/>
            <person name="Sterck L."/>
            <person name="Rouze P."/>
            <person name="Scornet D."/>
            <person name="Allen A.E."/>
            <person name="Amoutzias G."/>
            <person name="Anthouard V."/>
            <person name="Artiguenave F."/>
            <person name="Aury J.M."/>
            <person name="Badger J.H."/>
            <person name="Beszteri B."/>
            <person name="Billiau K."/>
            <person name="Bonnet E."/>
            <person name="Bothwell J.H."/>
            <person name="Bowler C."/>
            <person name="Boyen C."/>
            <person name="Brownlee C."/>
            <person name="Carrano C.J."/>
            <person name="Charrier B."/>
            <person name="Cho G.Y."/>
            <person name="Coelho S.M."/>
            <person name="Collen J."/>
            <person name="Corre E."/>
            <person name="Da Silva C."/>
            <person name="Delage L."/>
            <person name="Delaroque N."/>
            <person name="Dittami S.M."/>
            <person name="Doulbeau S."/>
            <person name="Elias M."/>
            <person name="Farnham G."/>
            <person name="Gachon C.M."/>
            <person name="Gschloessl B."/>
            <person name="Heesch S."/>
            <person name="Jabbari K."/>
            <person name="Jubin C."/>
            <person name="Kawai H."/>
            <person name="Kimura K."/>
            <person name="Kloareg B."/>
            <person name="Kupper F.C."/>
            <person name="Lang D."/>
            <person name="Le Bail A."/>
            <person name="Leblanc C."/>
            <person name="Lerouge P."/>
            <person name="Lohr M."/>
            <person name="Lopez P.J."/>
            <person name="Martens C."/>
            <person name="Maumus F."/>
            <person name="Michel G."/>
            <person name="Miranda-Saavedra D."/>
            <person name="Morales J."/>
            <person name="Moreau H."/>
            <person name="Motomura T."/>
            <person name="Nagasato C."/>
            <person name="Napoli C.A."/>
            <person name="Nelson D.R."/>
            <person name="Nyvall-Collen P."/>
            <person name="Peters A.F."/>
            <person name="Pommier C."/>
            <person name="Potin P."/>
            <person name="Poulain J."/>
            <person name="Quesneville H."/>
            <person name="Read B."/>
            <person name="Rensing S.A."/>
            <person name="Ritter A."/>
            <person name="Rousvoal S."/>
            <person name="Samanta M."/>
            <person name="Samson G."/>
            <person name="Schroeder D.C."/>
            <person name="Segurens B."/>
            <person name="Strittmatter M."/>
            <person name="Tonon T."/>
            <person name="Tregear J.W."/>
            <person name="Valentin K."/>
            <person name="von Dassow P."/>
            <person name="Yamagishi T."/>
            <person name="Van de Peer Y."/>
            <person name="Wincker P."/>
        </authorList>
    </citation>
    <scope>NUCLEOTIDE SEQUENCE [LARGE SCALE GENOMIC DNA]</scope>
    <source>
        <strain evidence="19">Ec32 / CCAP1310/4</strain>
    </source>
</reference>
<keyword evidence="15" id="KW-0472">Membrane</keyword>
<dbReference type="GO" id="GO:0005743">
    <property type="term" value="C:mitochondrial inner membrane"/>
    <property type="evidence" value="ECO:0007669"/>
    <property type="project" value="UniProtKB-SubCell"/>
</dbReference>
<keyword evidence="13" id="KW-0408">Iron</keyword>
<dbReference type="eggNOG" id="ENOG502QSB5">
    <property type="taxonomic scope" value="Eukaryota"/>
</dbReference>
<keyword evidence="19" id="KW-1185">Reference proteome</keyword>
<dbReference type="GO" id="GO:0010230">
    <property type="term" value="P:alternative respiration"/>
    <property type="evidence" value="ECO:0007669"/>
    <property type="project" value="TreeGrafter"/>
</dbReference>
<keyword evidence="9" id="KW-0809">Transit peptide</keyword>
<comment type="function">
    <text evidence="16">Catalyzes cyanide-resistant oxygen consumption. May increase respiration when the cytochrome respiratory pathway is restricted, or in response to low temperatures.</text>
</comment>
<comment type="subcellular location">
    <subcellularLocation>
        <location evidence="2">Mitochondrion inner membrane</location>
    </subcellularLocation>
</comment>
<feature type="compositionally biased region" description="Low complexity" evidence="17">
    <location>
        <begin position="379"/>
        <end position="393"/>
    </location>
</feature>
<keyword evidence="7" id="KW-0479">Metal-binding</keyword>